<dbReference type="InterPro" id="IPR000183">
    <property type="entry name" value="Orn/DAP/Arg_de-COase"/>
</dbReference>
<dbReference type="EMBL" id="JAGFWR010000004">
    <property type="protein sequence ID" value="MBO4161359.1"/>
    <property type="molecule type" value="Genomic_DNA"/>
</dbReference>
<dbReference type="Pfam" id="PF02784">
    <property type="entry name" value="Orn_Arg_deC_N"/>
    <property type="match status" value="1"/>
</dbReference>
<evidence type="ECO:0000313" key="4">
    <source>
        <dbReference type="EMBL" id="MBO4161359.1"/>
    </source>
</evidence>
<name>A0ABS3V6W5_9ACTN</name>
<comment type="caution">
    <text evidence="4">The sequence shown here is derived from an EMBL/GenBank/DDBJ whole genome shotgun (WGS) entry which is preliminary data.</text>
</comment>
<sequence>MAQLSDALGSPLGVILPQQVADNVAAFRSIFSAHRLAGQIYYAHKANRSSALVRELAATDAGIDVASLAELQHALGAGFGPQRIMATGPKNEEFLWLCAVTGVTVSADSVGELAALATLVTNWSLPRVRVMARLSGFSSTGVRFTSRRSRFGMSAAAVSEVLDLIEKHAGALDLVGMAFHLDTIGLPEKAVALEGCLGALDECRRRGLRPWSVDIGGGFGVDYLADGTQWERYTTALTEAVLGRRAPLTWAGHGYGLRAEGGHVRGALNLYPAHRPVSGPAYLDRLLRTTAPEQRRPLGTLLLDNMYDLHVEPGRALLDQCGLVLTRVLEVRDEANGDTIVRLDCNARDVSLEEHGVLMDPVVVHRTTTAAAGPVGVYLFGNLCLEADLITRRKVFLPSRPRTGDLLAFVNTAGYLMDFSATQALRQPIGRKVALYRDGGAWRWCLDEQYWPVHRRVEAA</sequence>
<gene>
    <name evidence="4" type="ORF">JQN83_11115</name>
</gene>
<dbReference type="PRINTS" id="PR01179">
    <property type="entry name" value="ODADCRBXLASE"/>
</dbReference>
<organism evidence="4 5">
    <name type="scientific">Micromonospora antibiotica</name>
    <dbReference type="NCBI Taxonomy" id="2807623"/>
    <lineage>
        <taxon>Bacteria</taxon>
        <taxon>Bacillati</taxon>
        <taxon>Actinomycetota</taxon>
        <taxon>Actinomycetes</taxon>
        <taxon>Micromonosporales</taxon>
        <taxon>Micromonosporaceae</taxon>
        <taxon>Micromonospora</taxon>
    </lineage>
</organism>
<protein>
    <submittedName>
        <fullName evidence="4">Y4yA family PLP-dependent enzyme</fullName>
    </submittedName>
</protein>
<dbReference type="Gene3D" id="3.20.20.10">
    <property type="entry name" value="Alanine racemase"/>
    <property type="match status" value="1"/>
</dbReference>
<dbReference type="InterPro" id="IPR029066">
    <property type="entry name" value="PLP-binding_barrel"/>
</dbReference>
<dbReference type="InterPro" id="IPR022644">
    <property type="entry name" value="De-COase2_N"/>
</dbReference>
<dbReference type="CDD" id="cd06842">
    <property type="entry name" value="PLPDE_III_Y4yA_like"/>
    <property type="match status" value="1"/>
</dbReference>
<proteinExistence type="predicted"/>
<dbReference type="Proteomes" id="UP000671399">
    <property type="component" value="Unassembled WGS sequence"/>
</dbReference>
<dbReference type="SUPFAM" id="SSF51419">
    <property type="entry name" value="PLP-binding barrel"/>
    <property type="match status" value="1"/>
</dbReference>
<evidence type="ECO:0000256" key="1">
    <source>
        <dbReference type="ARBA" id="ARBA00001933"/>
    </source>
</evidence>
<keyword evidence="2" id="KW-0663">Pyridoxal phosphate</keyword>
<dbReference type="InterPro" id="IPR009006">
    <property type="entry name" value="Ala_racemase/Decarboxylase_C"/>
</dbReference>
<dbReference type="PANTHER" id="PTHR43727">
    <property type="entry name" value="DIAMINOPIMELATE DECARBOXYLASE"/>
    <property type="match status" value="1"/>
</dbReference>
<evidence type="ECO:0000256" key="2">
    <source>
        <dbReference type="ARBA" id="ARBA00022898"/>
    </source>
</evidence>
<keyword evidence="5" id="KW-1185">Reference proteome</keyword>
<evidence type="ECO:0000259" key="3">
    <source>
        <dbReference type="Pfam" id="PF02784"/>
    </source>
</evidence>
<dbReference type="Gene3D" id="2.40.37.10">
    <property type="entry name" value="Lyase, Ornithine Decarboxylase, Chain A, domain 1"/>
    <property type="match status" value="1"/>
</dbReference>
<evidence type="ECO:0000313" key="5">
    <source>
        <dbReference type="Proteomes" id="UP000671399"/>
    </source>
</evidence>
<comment type="cofactor">
    <cofactor evidence="1">
        <name>pyridoxal 5'-phosphate</name>
        <dbReference type="ChEBI" id="CHEBI:597326"/>
    </cofactor>
</comment>
<dbReference type="PANTHER" id="PTHR43727:SF2">
    <property type="entry name" value="GROUP IV DECARBOXYLASE"/>
    <property type="match status" value="1"/>
</dbReference>
<accession>A0ABS3V6W5</accession>
<reference evidence="4 5" key="1">
    <citation type="submission" date="2021-03" db="EMBL/GenBank/DDBJ databases">
        <authorList>
            <person name="Lee D.-H."/>
        </authorList>
    </citation>
    <scope>NUCLEOTIDE SEQUENCE [LARGE SCALE GENOMIC DNA]</scope>
    <source>
        <strain evidence="4 5">MMS20-R2-23</strain>
    </source>
</reference>
<feature type="domain" description="Orn/DAP/Arg decarboxylase 2 N-terminal" evidence="3">
    <location>
        <begin position="27"/>
        <end position="241"/>
    </location>
</feature>
<dbReference type="PROSITE" id="PS00879">
    <property type="entry name" value="ODR_DC_2_2"/>
    <property type="match status" value="1"/>
</dbReference>
<dbReference type="SUPFAM" id="SSF50621">
    <property type="entry name" value="Alanine racemase C-terminal domain-like"/>
    <property type="match status" value="1"/>
</dbReference>
<dbReference type="InterPro" id="IPR022657">
    <property type="entry name" value="De-COase2_CS"/>
</dbReference>
<dbReference type="InterPro" id="IPR042152">
    <property type="entry name" value="Y4yA-like"/>
</dbReference>